<accession>A0A6A5KED9</accession>
<name>A0A6A5KED9_9PLEO</name>
<dbReference type="EMBL" id="ML975330">
    <property type="protein sequence ID" value="KAF1832834.1"/>
    <property type="molecule type" value="Genomic_DNA"/>
</dbReference>
<organism evidence="1 2">
    <name type="scientific">Decorospora gaudefroyi</name>
    <dbReference type="NCBI Taxonomy" id="184978"/>
    <lineage>
        <taxon>Eukaryota</taxon>
        <taxon>Fungi</taxon>
        <taxon>Dikarya</taxon>
        <taxon>Ascomycota</taxon>
        <taxon>Pezizomycotina</taxon>
        <taxon>Dothideomycetes</taxon>
        <taxon>Pleosporomycetidae</taxon>
        <taxon>Pleosporales</taxon>
        <taxon>Pleosporineae</taxon>
        <taxon>Pleosporaceae</taxon>
        <taxon>Decorospora</taxon>
    </lineage>
</organism>
<evidence type="ECO:0000313" key="2">
    <source>
        <dbReference type="Proteomes" id="UP000800040"/>
    </source>
</evidence>
<sequence length="132" mass="14483">MTVTQILHFIAPTASAAESETQATLQALKGKKAPKNYVLGTQTQDKHALQLTSEWHDPAAESSPEATAYIKTVRDSLGSPQSMYHVSFKQPAFGADGPLSSPLVEFVQVWFPAEKVTAGFRKRIEGDFEKFD</sequence>
<dbReference type="AlphaFoldDB" id="A0A6A5KED9"/>
<keyword evidence="2" id="KW-1185">Reference proteome</keyword>
<evidence type="ECO:0000313" key="1">
    <source>
        <dbReference type="EMBL" id="KAF1832834.1"/>
    </source>
</evidence>
<proteinExistence type="predicted"/>
<dbReference type="OrthoDB" id="3830579at2759"/>
<gene>
    <name evidence="1" type="ORF">BDW02DRAFT_463230</name>
</gene>
<feature type="non-terminal residue" evidence="1">
    <location>
        <position position="132"/>
    </location>
</feature>
<protein>
    <recommendedName>
        <fullName evidence="3">ABM domain-containing protein</fullName>
    </recommendedName>
</protein>
<reference evidence="1" key="1">
    <citation type="submission" date="2020-01" db="EMBL/GenBank/DDBJ databases">
        <authorList>
            <consortium name="DOE Joint Genome Institute"/>
            <person name="Haridas S."/>
            <person name="Albert R."/>
            <person name="Binder M."/>
            <person name="Bloem J."/>
            <person name="Labutti K."/>
            <person name="Salamov A."/>
            <person name="Andreopoulos B."/>
            <person name="Baker S.E."/>
            <person name="Barry K."/>
            <person name="Bills G."/>
            <person name="Bluhm B.H."/>
            <person name="Cannon C."/>
            <person name="Castanera R."/>
            <person name="Culley D.E."/>
            <person name="Daum C."/>
            <person name="Ezra D."/>
            <person name="Gonzalez J.B."/>
            <person name="Henrissat B."/>
            <person name="Kuo A."/>
            <person name="Liang C."/>
            <person name="Lipzen A."/>
            <person name="Lutzoni F."/>
            <person name="Magnuson J."/>
            <person name="Mondo S."/>
            <person name="Nolan M."/>
            <person name="Ohm R."/>
            <person name="Pangilinan J."/>
            <person name="Park H.-J."/>
            <person name="Ramirez L."/>
            <person name="Alfaro M."/>
            <person name="Sun H."/>
            <person name="Tritt A."/>
            <person name="Yoshinaga Y."/>
            <person name="Zwiers L.-H."/>
            <person name="Turgeon B.G."/>
            <person name="Goodwin S.B."/>
            <person name="Spatafora J.W."/>
            <person name="Crous P.W."/>
            <person name="Grigoriev I.V."/>
        </authorList>
    </citation>
    <scope>NUCLEOTIDE SEQUENCE</scope>
    <source>
        <strain evidence="1">P77</strain>
    </source>
</reference>
<dbReference type="Proteomes" id="UP000800040">
    <property type="component" value="Unassembled WGS sequence"/>
</dbReference>
<evidence type="ECO:0008006" key="3">
    <source>
        <dbReference type="Google" id="ProtNLM"/>
    </source>
</evidence>